<organism evidence="2 3">
    <name type="scientific">Bacillus thermotolerans</name>
    <name type="common">Quasibacillus thermotolerans</name>
    <dbReference type="NCBI Taxonomy" id="1221996"/>
    <lineage>
        <taxon>Bacteria</taxon>
        <taxon>Bacillati</taxon>
        <taxon>Bacillota</taxon>
        <taxon>Bacilli</taxon>
        <taxon>Bacillales</taxon>
        <taxon>Bacillaceae</taxon>
        <taxon>Bacillus</taxon>
    </lineage>
</organism>
<dbReference type="RefSeq" id="WP_125444164.1">
    <property type="nucleotide sequence ID" value="NZ_JWIQ02000013.1"/>
</dbReference>
<name>A0A0F5I5Y4_BACTR</name>
<dbReference type="OrthoDB" id="2456662at2"/>
<reference evidence="2" key="1">
    <citation type="submission" date="2015-02" db="EMBL/GenBank/DDBJ databases">
        <title>Genome Assembly of Bacillaceae bacterium MTCC 8252.</title>
        <authorList>
            <person name="Verma A."/>
            <person name="Khatri I."/>
            <person name="Mual P."/>
            <person name="Subramanian S."/>
            <person name="Krishnamurthi S."/>
        </authorList>
    </citation>
    <scope>NUCLEOTIDE SEQUENCE [LARGE SCALE GENOMIC DNA]</scope>
    <source>
        <strain evidence="2">MTCC 8252</strain>
    </source>
</reference>
<gene>
    <name evidence="2" type="ORF">QY95_01254</name>
</gene>
<feature type="compositionally biased region" description="Polar residues" evidence="1">
    <location>
        <begin position="59"/>
        <end position="72"/>
    </location>
</feature>
<keyword evidence="3" id="KW-1185">Reference proteome</keyword>
<evidence type="ECO:0000313" key="2">
    <source>
        <dbReference type="EMBL" id="KKB40680.1"/>
    </source>
</evidence>
<comment type="caution">
    <text evidence="2">The sequence shown here is derived from an EMBL/GenBank/DDBJ whole genome shotgun (WGS) entry which is preliminary data.</text>
</comment>
<accession>A0A0F5I5Y4</accession>
<evidence type="ECO:0000256" key="1">
    <source>
        <dbReference type="SAM" id="MobiDB-lite"/>
    </source>
</evidence>
<dbReference type="AlphaFoldDB" id="A0A0F5I5Y4"/>
<evidence type="ECO:0000313" key="3">
    <source>
        <dbReference type="Proteomes" id="UP000031563"/>
    </source>
</evidence>
<dbReference type="Proteomes" id="UP000031563">
    <property type="component" value="Unassembled WGS sequence"/>
</dbReference>
<dbReference type="EMBL" id="JWIR02000027">
    <property type="protein sequence ID" value="KKB40680.1"/>
    <property type="molecule type" value="Genomic_DNA"/>
</dbReference>
<accession>A0A0F5HXD1</accession>
<sequence length="85" mass="9002">MNNQRTVMTSLLAAGAAGAAIYGISRGMRNGTIQQMTQNVTSALTTNQPMQQIANTVLNSNASGSNKNQGLAQQKMARQGDDLLY</sequence>
<protein>
    <submittedName>
        <fullName evidence="2">Uncharacterized protein</fullName>
    </submittedName>
</protein>
<feature type="region of interest" description="Disordered" evidence="1">
    <location>
        <begin position="59"/>
        <end position="85"/>
    </location>
</feature>
<proteinExistence type="predicted"/>